<proteinExistence type="inferred from homology"/>
<keyword evidence="3" id="KW-0560">Oxidoreductase</keyword>
<keyword evidence="2" id="KW-0521">NADP</keyword>
<dbReference type="PRINTS" id="PR00069">
    <property type="entry name" value="ALDKETRDTASE"/>
</dbReference>
<dbReference type="RefSeq" id="XP_034245146.1">
    <property type="nucleotide sequence ID" value="XM_034389255.1"/>
</dbReference>
<dbReference type="InterPro" id="IPR023210">
    <property type="entry name" value="NADP_OxRdtase_dom"/>
</dbReference>
<dbReference type="InterPro" id="IPR018170">
    <property type="entry name" value="Aldo/ket_reductase_CS"/>
</dbReference>
<dbReference type="AlphaFoldDB" id="A0A6P8Z5M8"/>
<feature type="active site" description="Proton donor" evidence="4">
    <location>
        <position position="86"/>
    </location>
</feature>
<feature type="site" description="Lowers pKa of active site Tyr" evidence="6">
    <location>
        <position position="115"/>
    </location>
</feature>
<sequence>MPTAKLAPTALLNDGTRIPVLGLGTYKVHAEVGRTGSGLHEEIPFGVHVRGPSNGEDAQAGVGEVEQAVLDALDVGYRHIDTALLYDSEAEVGRAIRTKIAQGVVKREDVFVCTKLWNNAHRPDLVEPTCRQSLANLGLDYVDLYLMHWPTAFKEGPDYVPTDADGKVVFSDVDIMDTYRAMEELVRKGLVRSIGVSNFNSAQLERVLDQCAIKPVVNQVECHPHFNQSKLIGLCAQHGVRVVAYSPFGSPESPWSGGRVDRILDDPAIAAVARKHGKTPGQVVLRFLIQINAIPIPKSVTKSRIQQNFEIFDFELNGDDMETLNALNKDRRICLFKEGLGHPEYPFSIEY</sequence>
<dbReference type="CDD" id="cd19116">
    <property type="entry name" value="AKR_AKR2E1-5"/>
    <property type="match status" value="1"/>
</dbReference>
<dbReference type="Proteomes" id="UP000515158">
    <property type="component" value="Unplaced"/>
</dbReference>
<feature type="binding site" evidence="5">
    <location>
        <position position="148"/>
    </location>
    <ligand>
        <name>substrate</name>
    </ligand>
</feature>
<dbReference type="PROSITE" id="PS00798">
    <property type="entry name" value="ALDOKETO_REDUCTASE_1"/>
    <property type="match status" value="1"/>
</dbReference>
<evidence type="ECO:0000313" key="9">
    <source>
        <dbReference type="RefSeq" id="XP_034245146.1"/>
    </source>
</evidence>
<dbReference type="FunFam" id="3.20.20.100:FF:000006">
    <property type="entry name" value="Aldo-keto reductase family 1 member A1"/>
    <property type="match status" value="1"/>
</dbReference>
<dbReference type="SUPFAM" id="SSF51430">
    <property type="entry name" value="NAD(P)-linked oxidoreductase"/>
    <property type="match status" value="1"/>
</dbReference>
<evidence type="ECO:0000256" key="4">
    <source>
        <dbReference type="PIRSR" id="PIRSR000097-1"/>
    </source>
</evidence>
<dbReference type="InParanoid" id="A0A6P8Z5M8"/>
<dbReference type="PIRSF" id="PIRSF000097">
    <property type="entry name" value="AKR"/>
    <property type="match status" value="1"/>
</dbReference>
<evidence type="ECO:0000256" key="5">
    <source>
        <dbReference type="PIRSR" id="PIRSR000097-2"/>
    </source>
</evidence>
<organism evidence="9">
    <name type="scientific">Thrips palmi</name>
    <name type="common">Melon thrips</name>
    <dbReference type="NCBI Taxonomy" id="161013"/>
    <lineage>
        <taxon>Eukaryota</taxon>
        <taxon>Metazoa</taxon>
        <taxon>Ecdysozoa</taxon>
        <taxon>Arthropoda</taxon>
        <taxon>Hexapoda</taxon>
        <taxon>Insecta</taxon>
        <taxon>Pterygota</taxon>
        <taxon>Neoptera</taxon>
        <taxon>Paraneoptera</taxon>
        <taxon>Thysanoptera</taxon>
        <taxon>Terebrantia</taxon>
        <taxon>Thripoidea</taxon>
        <taxon>Thripidae</taxon>
        <taxon>Thrips</taxon>
    </lineage>
</organism>
<dbReference type="KEGG" id="tpal:117647499"/>
<reference evidence="9" key="1">
    <citation type="submission" date="2025-08" db="UniProtKB">
        <authorList>
            <consortium name="RefSeq"/>
        </authorList>
    </citation>
    <scope>IDENTIFICATION</scope>
    <source>
        <tissue evidence="9">Total insect</tissue>
    </source>
</reference>
<comment type="similarity">
    <text evidence="1">Belongs to the aldo/keto reductase family.</text>
</comment>
<dbReference type="OrthoDB" id="416253at2759"/>
<dbReference type="GeneID" id="117647499"/>
<name>A0A6P8Z5M8_THRPL</name>
<evidence type="ECO:0000256" key="6">
    <source>
        <dbReference type="PIRSR" id="PIRSR000097-3"/>
    </source>
</evidence>
<evidence type="ECO:0000256" key="1">
    <source>
        <dbReference type="ARBA" id="ARBA00007905"/>
    </source>
</evidence>
<evidence type="ECO:0000256" key="3">
    <source>
        <dbReference type="ARBA" id="ARBA00023002"/>
    </source>
</evidence>
<keyword evidence="8" id="KW-1185">Reference proteome</keyword>
<dbReference type="PROSITE" id="PS00063">
    <property type="entry name" value="ALDOKETO_REDUCTASE_3"/>
    <property type="match status" value="1"/>
</dbReference>
<dbReference type="InterPro" id="IPR044488">
    <property type="entry name" value="AKR2E"/>
</dbReference>
<dbReference type="InterPro" id="IPR020471">
    <property type="entry name" value="AKR"/>
</dbReference>
<dbReference type="PANTHER" id="PTHR11732">
    <property type="entry name" value="ALDO/KETO REDUCTASE"/>
    <property type="match status" value="1"/>
</dbReference>
<dbReference type="GO" id="GO:0016491">
    <property type="term" value="F:oxidoreductase activity"/>
    <property type="evidence" value="ECO:0007669"/>
    <property type="project" value="UniProtKB-KW"/>
</dbReference>
<protein>
    <submittedName>
        <fullName evidence="9">Aldo-keto reductase family 1 member B1-like</fullName>
    </submittedName>
</protein>
<dbReference type="Gene3D" id="3.20.20.100">
    <property type="entry name" value="NADP-dependent oxidoreductase domain"/>
    <property type="match status" value="1"/>
</dbReference>
<evidence type="ECO:0000256" key="2">
    <source>
        <dbReference type="ARBA" id="ARBA00022857"/>
    </source>
</evidence>
<evidence type="ECO:0000313" key="8">
    <source>
        <dbReference type="Proteomes" id="UP000515158"/>
    </source>
</evidence>
<gene>
    <name evidence="9" type="primary">LOC117647499</name>
</gene>
<dbReference type="PROSITE" id="PS00062">
    <property type="entry name" value="ALDOKETO_REDUCTASE_2"/>
    <property type="match status" value="1"/>
</dbReference>
<feature type="domain" description="NADP-dependent oxidoreductase" evidence="7">
    <location>
        <begin position="64"/>
        <end position="328"/>
    </location>
</feature>
<dbReference type="Pfam" id="PF00248">
    <property type="entry name" value="Aldo_ket_red"/>
    <property type="match status" value="1"/>
</dbReference>
<accession>A0A6P8Z5M8</accession>
<evidence type="ECO:0000259" key="7">
    <source>
        <dbReference type="Pfam" id="PF00248"/>
    </source>
</evidence>
<dbReference type="InterPro" id="IPR036812">
    <property type="entry name" value="NAD(P)_OxRdtase_dom_sf"/>
</dbReference>